<gene>
    <name evidence="1" type="ORF">RDI58_019858</name>
</gene>
<dbReference type="Proteomes" id="UP001371456">
    <property type="component" value="Unassembled WGS sequence"/>
</dbReference>
<sequence>MFPVQVNKKFNLLM</sequence>
<proteinExistence type="predicted"/>
<name>A0AAN8TBP3_SOLBU</name>
<dbReference type="EMBL" id="JBANQN010000008">
    <property type="protein sequence ID" value="KAK6782062.1"/>
    <property type="molecule type" value="Genomic_DNA"/>
</dbReference>
<protein>
    <submittedName>
        <fullName evidence="1">Uncharacterized protein</fullName>
    </submittedName>
</protein>
<evidence type="ECO:0000313" key="2">
    <source>
        <dbReference type="Proteomes" id="UP001371456"/>
    </source>
</evidence>
<keyword evidence="2" id="KW-1185">Reference proteome</keyword>
<evidence type="ECO:0000313" key="1">
    <source>
        <dbReference type="EMBL" id="KAK6782062.1"/>
    </source>
</evidence>
<comment type="caution">
    <text evidence="1">The sequence shown here is derived from an EMBL/GenBank/DDBJ whole genome shotgun (WGS) entry which is preliminary data.</text>
</comment>
<accession>A0AAN8TBP3</accession>
<organism evidence="1 2">
    <name type="scientific">Solanum bulbocastanum</name>
    <name type="common">Wild potato</name>
    <dbReference type="NCBI Taxonomy" id="147425"/>
    <lineage>
        <taxon>Eukaryota</taxon>
        <taxon>Viridiplantae</taxon>
        <taxon>Streptophyta</taxon>
        <taxon>Embryophyta</taxon>
        <taxon>Tracheophyta</taxon>
        <taxon>Spermatophyta</taxon>
        <taxon>Magnoliopsida</taxon>
        <taxon>eudicotyledons</taxon>
        <taxon>Gunneridae</taxon>
        <taxon>Pentapetalae</taxon>
        <taxon>asterids</taxon>
        <taxon>lamiids</taxon>
        <taxon>Solanales</taxon>
        <taxon>Solanaceae</taxon>
        <taxon>Solanoideae</taxon>
        <taxon>Solaneae</taxon>
        <taxon>Solanum</taxon>
    </lineage>
</organism>
<reference evidence="1 2" key="1">
    <citation type="submission" date="2024-02" db="EMBL/GenBank/DDBJ databases">
        <title>de novo genome assembly of Solanum bulbocastanum strain 11H21.</title>
        <authorList>
            <person name="Hosaka A.J."/>
        </authorList>
    </citation>
    <scope>NUCLEOTIDE SEQUENCE [LARGE SCALE GENOMIC DNA]</scope>
    <source>
        <tissue evidence="1">Young leaves</tissue>
    </source>
</reference>